<protein>
    <submittedName>
        <fullName evidence="1">Uncharacterized protein</fullName>
    </submittedName>
</protein>
<sequence>MHMMEQGKYSPEQRARLMELETSIRSEIVALNGGRIVTMGFPGLAFGVTGEMYIDPERMRSTLSHPSLKQCSLLVVLVELEELPEGGAIRASTRNRYEPGLQVDFNRYLQLFTSTQPLGVRHARYAACRHARRNARHR</sequence>
<evidence type="ECO:0000313" key="1">
    <source>
        <dbReference type="EMBL" id="PRD40776.1"/>
    </source>
</evidence>
<keyword evidence="2" id="KW-1185">Reference proteome</keyword>
<organism evidence="1 2">
    <name type="scientific">Phyllobacterium phragmitis</name>
    <dbReference type="NCBI Taxonomy" id="2670329"/>
    <lineage>
        <taxon>Bacteria</taxon>
        <taxon>Pseudomonadati</taxon>
        <taxon>Pseudomonadota</taxon>
        <taxon>Alphaproteobacteria</taxon>
        <taxon>Hyphomicrobiales</taxon>
        <taxon>Phyllobacteriaceae</taxon>
        <taxon>Phyllobacterium</taxon>
    </lineage>
</organism>
<name>A0A2S9IJS3_9HYPH</name>
<proteinExistence type="predicted"/>
<comment type="caution">
    <text evidence="1">The sequence shown here is derived from an EMBL/GenBank/DDBJ whole genome shotgun (WGS) entry which is preliminary data.</text>
</comment>
<accession>A0A2S9IJS3</accession>
<dbReference type="AlphaFoldDB" id="A0A2S9IJS3"/>
<dbReference type="EMBL" id="PVBR01000031">
    <property type="protein sequence ID" value="PRD40776.1"/>
    <property type="molecule type" value="Genomic_DNA"/>
</dbReference>
<dbReference type="RefSeq" id="WP_105745486.1">
    <property type="nucleotide sequence ID" value="NZ_PVBR01000031.1"/>
</dbReference>
<gene>
    <name evidence="1" type="ORF">C5748_25170</name>
</gene>
<dbReference type="Proteomes" id="UP000239434">
    <property type="component" value="Unassembled WGS sequence"/>
</dbReference>
<reference evidence="1 2" key="1">
    <citation type="submission" date="2018-02" db="EMBL/GenBank/DDBJ databases">
        <title>The draft genome of Phyllobacterium sp. 1N-3.</title>
        <authorList>
            <person name="Liu L."/>
            <person name="Li L."/>
            <person name="Zhang X."/>
            <person name="Wang T."/>
            <person name="Liang L."/>
        </authorList>
    </citation>
    <scope>NUCLEOTIDE SEQUENCE [LARGE SCALE GENOMIC DNA]</scope>
    <source>
        <strain evidence="1 2">1N-3</strain>
    </source>
</reference>
<evidence type="ECO:0000313" key="2">
    <source>
        <dbReference type="Proteomes" id="UP000239434"/>
    </source>
</evidence>